<protein>
    <recommendedName>
        <fullName evidence="1">Smr domain-containing protein</fullName>
    </recommendedName>
</protein>
<dbReference type="SUPFAM" id="SSF160443">
    <property type="entry name" value="SMR domain-like"/>
    <property type="match status" value="1"/>
</dbReference>
<sequence length="574" mass="65163">MNATTATTSFDTVLSAEWSNCEEISVNVLSRNCRALTLETVRFSDAKANTSGRLLSLTPIQQEFRTHVDIGIQTSDVIRTLFLLGRLPKDLVSEIISPGETKEIEIPKKHSTATKERGTCTISERPPNEMCLLMSMFPCESVADISHYLEMMCFADVFDLLIETNARVNVFSSAAEENSLEGVFPVSVTETKNMSALSAADVSSTNKYLKDASRDVVFEEAERARTRYSPTPGEAAQPGYYRMELSLDMIRKLTQLFGSEDDGVIQQIYVDLPLWRWREIYQAWKGLPITGYHEEGFQCDNFYSSFPCHLCESSVERQKSLTSPSKLMVIEPTTNQKSAKPHRLDTASRLKLNQLYEEYSAVDHNRIRECFEDTGFSLDHTRVVLDSFLMAEDSSTFYNTVGHTPVEQRRVISDVRRSEHDQYVNPEGIKVSRPFYSEVHLAIQPLHDEVDHCIGKRDEFYQKANISKDPCVKQFYSREALNFSKRAKSLKEKINSMIVEANNCSTYVDLHGMNVSPAIQLLKEKLTALDRPEHLRSSRSECKVIVVTGYGKSSKNVCTLKPAVEQWLNQCNYE</sequence>
<dbReference type="InterPro" id="IPR002625">
    <property type="entry name" value="Smr_dom"/>
</dbReference>
<gene>
    <name evidence="2" type="ORF">AB6A40_005927</name>
</gene>
<dbReference type="PANTHER" id="PTHR46535:SF1">
    <property type="entry name" value="NEDD4-BINDING PROTEIN 2"/>
    <property type="match status" value="1"/>
</dbReference>
<reference evidence="2 3" key="1">
    <citation type="submission" date="2024-08" db="EMBL/GenBank/DDBJ databases">
        <title>Gnathostoma spinigerum genome.</title>
        <authorList>
            <person name="Gonzalez-Bertolin B."/>
            <person name="Monzon S."/>
            <person name="Zaballos A."/>
            <person name="Jimenez P."/>
            <person name="Dekumyoy P."/>
            <person name="Varona S."/>
            <person name="Cuesta I."/>
            <person name="Sumanam S."/>
            <person name="Adisakwattana P."/>
            <person name="Gasser R.B."/>
            <person name="Hernandez-Gonzalez A."/>
            <person name="Young N.D."/>
            <person name="Perteguer M.J."/>
        </authorList>
    </citation>
    <scope>NUCLEOTIDE SEQUENCE [LARGE SCALE GENOMIC DNA]</scope>
    <source>
        <strain evidence="2">AL3</strain>
        <tissue evidence="2">Liver</tissue>
    </source>
</reference>
<name>A0ABD6EH30_9BILA</name>
<dbReference type="EMBL" id="JBGFUD010003964">
    <property type="protein sequence ID" value="MFH4979218.1"/>
    <property type="molecule type" value="Genomic_DNA"/>
</dbReference>
<evidence type="ECO:0000259" key="1">
    <source>
        <dbReference type="PROSITE" id="PS50828"/>
    </source>
</evidence>
<dbReference type="AlphaFoldDB" id="A0ABD6EH30"/>
<dbReference type="Proteomes" id="UP001608902">
    <property type="component" value="Unassembled WGS sequence"/>
</dbReference>
<keyword evidence="3" id="KW-1185">Reference proteome</keyword>
<feature type="domain" description="Smr" evidence="1">
    <location>
        <begin position="508"/>
        <end position="574"/>
    </location>
</feature>
<dbReference type="Pfam" id="PF01713">
    <property type="entry name" value="Smr"/>
    <property type="match status" value="1"/>
</dbReference>
<evidence type="ECO:0000313" key="3">
    <source>
        <dbReference type="Proteomes" id="UP001608902"/>
    </source>
</evidence>
<dbReference type="Gene3D" id="3.30.1370.110">
    <property type="match status" value="1"/>
</dbReference>
<evidence type="ECO:0000313" key="2">
    <source>
        <dbReference type="EMBL" id="MFH4979218.1"/>
    </source>
</evidence>
<organism evidence="2 3">
    <name type="scientific">Gnathostoma spinigerum</name>
    <dbReference type="NCBI Taxonomy" id="75299"/>
    <lineage>
        <taxon>Eukaryota</taxon>
        <taxon>Metazoa</taxon>
        <taxon>Ecdysozoa</taxon>
        <taxon>Nematoda</taxon>
        <taxon>Chromadorea</taxon>
        <taxon>Rhabditida</taxon>
        <taxon>Spirurina</taxon>
        <taxon>Gnathostomatomorpha</taxon>
        <taxon>Gnathostomatoidea</taxon>
        <taxon>Gnathostomatidae</taxon>
        <taxon>Gnathostoma</taxon>
    </lineage>
</organism>
<dbReference type="PANTHER" id="PTHR46535">
    <property type="entry name" value="NEDD4-BINDING PROTEIN 2"/>
    <property type="match status" value="1"/>
</dbReference>
<comment type="caution">
    <text evidence="2">The sequence shown here is derived from an EMBL/GenBank/DDBJ whole genome shotgun (WGS) entry which is preliminary data.</text>
</comment>
<dbReference type="InterPro" id="IPR036063">
    <property type="entry name" value="Smr_dom_sf"/>
</dbReference>
<proteinExistence type="predicted"/>
<dbReference type="InterPro" id="IPR052772">
    <property type="entry name" value="Endo/PolyKinase_Domain-Protein"/>
</dbReference>
<dbReference type="PROSITE" id="PS50828">
    <property type="entry name" value="SMR"/>
    <property type="match status" value="1"/>
</dbReference>
<accession>A0ABD6EH30</accession>